<proteinExistence type="predicted"/>
<gene>
    <name evidence="3" type="ORF">NERG_00798</name>
</gene>
<accession>H8ZB49</accession>
<sequence length="358" mass="41295">MEEYMQKRIISFGVLGVGAALILFPVLMNLYYMFTCEVELRNRGEFQAYYTTSSGGDANQLNTVRISRFEEPNPTEGIYSGRAYIPARTASDNYFDTRESTFENPLGTNYRQSSARGSGVYRPTTYTSNNDEREYDEAGLPTKIYHSIKYKLAFYIQLFGIWHISIMCLGIFIIVIGLLVFRESILMQERMVPFCGVDRLIYADVKQIDTPIHTDVKQMDNPIHTEVKQLDNSIHTEVEQIDNPIHTEVEKMDNPIHTEVEKMDNPIHTDVEKMDNPIHTEVEQMATEVTLEKPQLETLEPTEEICNENEILKRLEREVNAKPERPCITKKQWEDMVEEHDKKYSGIAVDLAIPSNLC</sequence>
<name>H8ZB49_NEMA1</name>
<organism evidence="3">
    <name type="scientific">Nematocida ausubeli (strain ATCC PRA-371 / ERTm2)</name>
    <name type="common">Nematode killer fungus</name>
    <dbReference type="NCBI Taxonomy" id="1913371"/>
    <lineage>
        <taxon>Eukaryota</taxon>
        <taxon>Fungi</taxon>
        <taxon>Fungi incertae sedis</taxon>
        <taxon>Microsporidia</taxon>
        <taxon>Nematocida</taxon>
    </lineage>
</organism>
<dbReference type="AlphaFoldDB" id="H8ZB49"/>
<keyword evidence="2" id="KW-0472">Membrane</keyword>
<feature type="transmembrane region" description="Helical" evidence="2">
    <location>
        <begin position="154"/>
        <end position="181"/>
    </location>
</feature>
<dbReference type="Proteomes" id="UP000005622">
    <property type="component" value="Unassembled WGS sequence"/>
</dbReference>
<protein>
    <submittedName>
        <fullName evidence="3">Uncharacterized protein</fullName>
    </submittedName>
</protein>
<dbReference type="HOGENOM" id="CLU_706143_0_0_1"/>
<dbReference type="STRING" id="944018.H8ZB49"/>
<evidence type="ECO:0000313" key="3">
    <source>
        <dbReference type="EMBL" id="EHY66102.1"/>
    </source>
</evidence>
<feature type="transmembrane region" description="Helical" evidence="2">
    <location>
        <begin position="12"/>
        <end position="34"/>
    </location>
</feature>
<dbReference type="EMBL" id="JH604634">
    <property type="protein sequence ID" value="EHY66102.1"/>
    <property type="molecule type" value="Genomic_DNA"/>
</dbReference>
<keyword evidence="2" id="KW-0812">Transmembrane</keyword>
<keyword evidence="2" id="KW-1133">Transmembrane helix</keyword>
<feature type="region of interest" description="Disordered" evidence="1">
    <location>
        <begin position="106"/>
        <end position="133"/>
    </location>
</feature>
<evidence type="ECO:0000256" key="2">
    <source>
        <dbReference type="SAM" id="Phobius"/>
    </source>
</evidence>
<evidence type="ECO:0000256" key="1">
    <source>
        <dbReference type="SAM" id="MobiDB-lite"/>
    </source>
</evidence>
<reference evidence="3" key="1">
    <citation type="submission" date="2011-03" db="EMBL/GenBank/DDBJ databases">
        <title>The Genome Sequence of Nematocida sp1 strain ERTm2.</title>
        <authorList>
            <consortium name="The Broad Institute Genome Sequencing Platform"/>
            <consortium name="The Broad Institute Genome Sequencing Center for Infectious Disease"/>
            <person name="Cuomo C."/>
            <person name="Troemel E."/>
            <person name="Young S.K."/>
            <person name="Zeng Q."/>
            <person name="Gargeya S."/>
            <person name="Fitzgerald M."/>
            <person name="Haas B."/>
            <person name="Abouelleil A."/>
            <person name="Alvarado L."/>
            <person name="Arachchi H.M."/>
            <person name="Berlin A."/>
            <person name="Brown A."/>
            <person name="Chapman S.B."/>
            <person name="Chen Z."/>
            <person name="Dunbar C."/>
            <person name="Freedman E."/>
            <person name="Gearin G."/>
            <person name="Gellesch M."/>
            <person name="Goldberg J."/>
            <person name="Griggs A."/>
            <person name="Gujja S."/>
            <person name="Heilman E.R."/>
            <person name="Heiman D."/>
            <person name="Howarth C."/>
            <person name="Larson L."/>
            <person name="Lui A."/>
            <person name="MacDonald P.J.P."/>
            <person name="Mehta T."/>
            <person name="Montmayeur A."/>
            <person name="Murphy C."/>
            <person name="Neiman D."/>
            <person name="Pearson M."/>
            <person name="Priest M."/>
            <person name="Roberts A."/>
            <person name="Saif S."/>
            <person name="Shea T."/>
            <person name="Shenoy N."/>
            <person name="Sisk P."/>
            <person name="Stolte C."/>
            <person name="Sykes S."/>
            <person name="White J."/>
            <person name="Yandava C."/>
            <person name="Wortman J."/>
            <person name="Nusbaum C."/>
            <person name="Birren B."/>
        </authorList>
    </citation>
    <scope>NUCLEOTIDE SEQUENCE</scope>
    <source>
        <strain evidence="3">ERTm2</strain>
    </source>
</reference>
<feature type="compositionally biased region" description="Polar residues" evidence="1">
    <location>
        <begin position="106"/>
        <end position="116"/>
    </location>
</feature>